<proteinExistence type="predicted"/>
<keyword evidence="2" id="KW-1185">Reference proteome</keyword>
<name>A0ACC2P7E8_9HYME</name>
<dbReference type="EMBL" id="CM056742">
    <property type="protein sequence ID" value="KAJ8679328.1"/>
    <property type="molecule type" value="Genomic_DNA"/>
</dbReference>
<evidence type="ECO:0000313" key="1">
    <source>
        <dbReference type="EMBL" id="KAJ8679328.1"/>
    </source>
</evidence>
<gene>
    <name evidence="1" type="ORF">QAD02_015115</name>
</gene>
<sequence>MNMKIAAMDLTLPRHKLSAVDMRSELQIHQPQRIVSASEFFNLSPPNQYSSQQARSRQVTRNVYTTGQVRQTRGTSNLDTSSNSRPGSNQPKCYLGSAAVGVKFGILPTEQLTLRDLNHREIITALRTGQIKFRAIYDIHGRLTMRKRGVVVTPPNRREWRCSWCFEEYEHQYNNWDKWIPHEVH</sequence>
<evidence type="ECO:0000313" key="2">
    <source>
        <dbReference type="Proteomes" id="UP001239111"/>
    </source>
</evidence>
<reference evidence="1" key="1">
    <citation type="submission" date="2023-04" db="EMBL/GenBank/DDBJ databases">
        <title>A chromosome-level genome assembly of the parasitoid wasp Eretmocerus hayati.</title>
        <authorList>
            <person name="Zhong Y."/>
            <person name="Liu S."/>
            <person name="Liu Y."/>
        </authorList>
    </citation>
    <scope>NUCLEOTIDE SEQUENCE</scope>
    <source>
        <strain evidence="1">ZJU_SS_LIU_2023</strain>
    </source>
</reference>
<comment type="caution">
    <text evidence="1">The sequence shown here is derived from an EMBL/GenBank/DDBJ whole genome shotgun (WGS) entry which is preliminary data.</text>
</comment>
<accession>A0ACC2P7E8</accession>
<protein>
    <submittedName>
        <fullName evidence="1">Uncharacterized protein</fullName>
    </submittedName>
</protein>
<organism evidence="1 2">
    <name type="scientific">Eretmocerus hayati</name>
    <dbReference type="NCBI Taxonomy" id="131215"/>
    <lineage>
        <taxon>Eukaryota</taxon>
        <taxon>Metazoa</taxon>
        <taxon>Ecdysozoa</taxon>
        <taxon>Arthropoda</taxon>
        <taxon>Hexapoda</taxon>
        <taxon>Insecta</taxon>
        <taxon>Pterygota</taxon>
        <taxon>Neoptera</taxon>
        <taxon>Endopterygota</taxon>
        <taxon>Hymenoptera</taxon>
        <taxon>Apocrita</taxon>
        <taxon>Proctotrupomorpha</taxon>
        <taxon>Chalcidoidea</taxon>
        <taxon>Aphelinidae</taxon>
        <taxon>Aphelininae</taxon>
        <taxon>Eretmocerus</taxon>
    </lineage>
</organism>
<dbReference type="Proteomes" id="UP001239111">
    <property type="component" value="Chromosome 2"/>
</dbReference>